<dbReference type="GeneID" id="20081538"/>
<keyword evidence="9" id="KW-1185">Reference proteome</keyword>
<keyword evidence="2" id="KW-0808">Transferase</keyword>
<feature type="domain" description="O-methyltransferase dimerisation" evidence="6">
    <location>
        <begin position="18"/>
        <end position="93"/>
    </location>
</feature>
<evidence type="ECO:0000256" key="3">
    <source>
        <dbReference type="ARBA" id="ARBA00022691"/>
    </source>
</evidence>
<dbReference type="EMBL" id="QUSY01001009">
    <property type="protein sequence ID" value="RHY26409.1"/>
    <property type="molecule type" value="Genomic_DNA"/>
</dbReference>
<accession>A0A024UCY6</accession>
<protein>
    <submittedName>
        <fullName evidence="7">Uncharacterized protein</fullName>
    </submittedName>
</protein>
<dbReference type="RefSeq" id="XP_008867085.1">
    <property type="nucleotide sequence ID" value="XM_008868863.1"/>
</dbReference>
<evidence type="ECO:0000313" key="8">
    <source>
        <dbReference type="EMBL" id="RHY26409.1"/>
    </source>
</evidence>
<dbReference type="AlphaFoldDB" id="A0A024UCY6"/>
<keyword evidence="3" id="KW-0949">S-adenosyl-L-methionine</keyword>
<dbReference type="STRING" id="157072.A0A024UCY6"/>
<dbReference type="InterPro" id="IPR036390">
    <property type="entry name" value="WH_DNA-bd_sf"/>
</dbReference>
<evidence type="ECO:0000313" key="9">
    <source>
        <dbReference type="Proteomes" id="UP000285060"/>
    </source>
</evidence>
<dbReference type="PANTHER" id="PTHR43712:SF2">
    <property type="entry name" value="O-METHYLTRANSFERASE CICE"/>
    <property type="match status" value="1"/>
</dbReference>
<feature type="active site" description="Proton acceptor" evidence="4">
    <location>
        <position position="252"/>
    </location>
</feature>
<dbReference type="InterPro" id="IPR001077">
    <property type="entry name" value="COMT_C"/>
</dbReference>
<dbReference type="Gene3D" id="1.10.10.10">
    <property type="entry name" value="Winged helix-like DNA-binding domain superfamily/Winged helix DNA-binding domain"/>
    <property type="match status" value="1"/>
</dbReference>
<evidence type="ECO:0000259" key="5">
    <source>
        <dbReference type="Pfam" id="PF00891"/>
    </source>
</evidence>
<organism evidence="7">
    <name type="scientific">Aphanomyces invadans</name>
    <dbReference type="NCBI Taxonomy" id="157072"/>
    <lineage>
        <taxon>Eukaryota</taxon>
        <taxon>Sar</taxon>
        <taxon>Stramenopiles</taxon>
        <taxon>Oomycota</taxon>
        <taxon>Saprolegniomycetes</taxon>
        <taxon>Saprolegniales</taxon>
        <taxon>Verrucalvaceae</taxon>
        <taxon>Aphanomyces</taxon>
    </lineage>
</organism>
<dbReference type="SUPFAM" id="SSF53335">
    <property type="entry name" value="S-adenosyl-L-methionine-dependent methyltransferases"/>
    <property type="match status" value="1"/>
</dbReference>
<reference evidence="7" key="1">
    <citation type="submission" date="2013-12" db="EMBL/GenBank/DDBJ databases">
        <title>The Genome Sequence of Aphanomyces invadans NJM9701.</title>
        <authorList>
            <consortium name="The Broad Institute Genomics Platform"/>
            <person name="Russ C."/>
            <person name="Tyler B."/>
            <person name="van West P."/>
            <person name="Dieguez-Uribeondo J."/>
            <person name="Young S.K."/>
            <person name="Zeng Q."/>
            <person name="Gargeya S."/>
            <person name="Fitzgerald M."/>
            <person name="Abouelleil A."/>
            <person name="Alvarado L."/>
            <person name="Chapman S.B."/>
            <person name="Gainer-Dewar J."/>
            <person name="Goldberg J."/>
            <person name="Griggs A."/>
            <person name="Gujja S."/>
            <person name="Hansen M."/>
            <person name="Howarth C."/>
            <person name="Imamovic A."/>
            <person name="Ireland A."/>
            <person name="Larimer J."/>
            <person name="McCowan C."/>
            <person name="Murphy C."/>
            <person name="Pearson M."/>
            <person name="Poon T.W."/>
            <person name="Priest M."/>
            <person name="Roberts A."/>
            <person name="Saif S."/>
            <person name="Shea T."/>
            <person name="Sykes S."/>
            <person name="Wortman J."/>
            <person name="Nusbaum C."/>
            <person name="Birren B."/>
        </authorList>
    </citation>
    <scope>NUCLEOTIDE SEQUENCE [LARGE SCALE GENOMIC DNA]</scope>
    <source>
        <strain evidence="7">NJM9701</strain>
    </source>
</reference>
<evidence type="ECO:0000256" key="4">
    <source>
        <dbReference type="PIRSR" id="PIRSR005739-1"/>
    </source>
</evidence>
<proteinExistence type="predicted"/>
<dbReference type="PIRSF" id="PIRSF005739">
    <property type="entry name" value="O-mtase"/>
    <property type="match status" value="1"/>
</dbReference>
<dbReference type="GO" id="GO:0032259">
    <property type="term" value="P:methylation"/>
    <property type="evidence" value="ECO:0007669"/>
    <property type="project" value="UniProtKB-KW"/>
</dbReference>
<keyword evidence="1" id="KW-0489">Methyltransferase</keyword>
<dbReference type="EMBL" id="KI913958">
    <property type="protein sequence ID" value="ETW04129.1"/>
    <property type="molecule type" value="Genomic_DNA"/>
</dbReference>
<dbReference type="Proteomes" id="UP000285060">
    <property type="component" value="Unassembled WGS sequence"/>
</dbReference>
<dbReference type="GO" id="GO:0008171">
    <property type="term" value="F:O-methyltransferase activity"/>
    <property type="evidence" value="ECO:0007669"/>
    <property type="project" value="InterPro"/>
</dbReference>
<dbReference type="OrthoDB" id="76844at2759"/>
<name>A0A024UCY6_9STRA</name>
<dbReference type="InterPro" id="IPR029063">
    <property type="entry name" value="SAM-dependent_MTases_sf"/>
</dbReference>
<dbReference type="Pfam" id="PF00891">
    <property type="entry name" value="Methyltransf_2"/>
    <property type="match status" value="1"/>
</dbReference>
<evidence type="ECO:0000256" key="1">
    <source>
        <dbReference type="ARBA" id="ARBA00022603"/>
    </source>
</evidence>
<reference evidence="8 9" key="2">
    <citation type="submission" date="2018-08" db="EMBL/GenBank/DDBJ databases">
        <title>Aphanomyces genome sequencing and annotation.</title>
        <authorList>
            <person name="Minardi D."/>
            <person name="Oidtmann B."/>
            <person name="Van Der Giezen M."/>
            <person name="Studholme D.J."/>
        </authorList>
    </citation>
    <scope>NUCLEOTIDE SEQUENCE [LARGE SCALE GENOMIC DNA]</scope>
    <source>
        <strain evidence="8 9">NJM0002</strain>
    </source>
</reference>
<dbReference type="Pfam" id="PF08100">
    <property type="entry name" value="Dimerisation"/>
    <property type="match status" value="1"/>
</dbReference>
<dbReference type="InterPro" id="IPR016461">
    <property type="entry name" value="COMT-like"/>
</dbReference>
<evidence type="ECO:0000313" key="7">
    <source>
        <dbReference type="EMBL" id="ETW04129.1"/>
    </source>
</evidence>
<dbReference type="PANTHER" id="PTHR43712">
    <property type="entry name" value="PUTATIVE (AFU_ORTHOLOGUE AFUA_4G14580)-RELATED"/>
    <property type="match status" value="1"/>
</dbReference>
<dbReference type="Gene3D" id="3.40.50.150">
    <property type="entry name" value="Vaccinia Virus protein VP39"/>
    <property type="match status" value="1"/>
</dbReference>
<feature type="domain" description="O-methyltransferase C-terminal" evidence="5">
    <location>
        <begin position="121"/>
        <end position="329"/>
    </location>
</feature>
<evidence type="ECO:0000259" key="6">
    <source>
        <dbReference type="Pfam" id="PF08100"/>
    </source>
</evidence>
<dbReference type="PROSITE" id="PS51683">
    <property type="entry name" value="SAM_OMT_II"/>
    <property type="match status" value="1"/>
</dbReference>
<dbReference type="InterPro" id="IPR012967">
    <property type="entry name" value="COMT_dimerisation"/>
</dbReference>
<dbReference type="InterPro" id="IPR036388">
    <property type="entry name" value="WH-like_DNA-bd_sf"/>
</dbReference>
<dbReference type="Gene3D" id="1.10.287.1350">
    <property type="match status" value="1"/>
</dbReference>
<evidence type="ECO:0000256" key="2">
    <source>
        <dbReference type="ARBA" id="ARBA00022679"/>
    </source>
</evidence>
<gene>
    <name evidence="8" type="ORF">DYB32_007636</name>
    <name evidence="7" type="ORF">H310_04488</name>
</gene>
<dbReference type="eggNOG" id="KOG3178">
    <property type="taxonomic scope" value="Eukaryota"/>
</dbReference>
<dbReference type="SUPFAM" id="SSF46785">
    <property type="entry name" value="Winged helix' DNA-binding domain"/>
    <property type="match status" value="1"/>
</dbReference>
<sequence>MDATAIPPQAILLDKFNQVLAFRCITAFGTLGVADYLGEHGASTAATIASALKLHPSALFRLLRACANVGVVTQSSPHETESVFGLTPVGACLQSTDHVSLCNVLNAWAQPSHWQPLEHFEASIKTGQAATYAAYGSDIWTYYQQHPQEHTTFAASMSAMSEIISKAILATIAVDNASVIVDVGGSKGTLLSAVLTKAPHDVRGILFDLPHVVASPATLATYETGHRITATAGSFFESVPRGDIYLIKQILHDWDDAKCISILKTVVQNAVRGARVLVIELLLSSTVKPAAAIGELLTPSIFMDMNMLVMCNGQERTVEQYAALFAQAGLVFSKATPTPSHYVIIEGLVE</sequence>
<dbReference type="GO" id="GO:0046983">
    <property type="term" value="F:protein dimerization activity"/>
    <property type="evidence" value="ECO:0007669"/>
    <property type="project" value="InterPro"/>
</dbReference>
<dbReference type="VEuPathDB" id="FungiDB:H310_04488"/>